<dbReference type="Proteomes" id="UP001516400">
    <property type="component" value="Unassembled WGS sequence"/>
</dbReference>
<feature type="compositionally biased region" description="Basic and acidic residues" evidence="1">
    <location>
        <begin position="149"/>
        <end position="161"/>
    </location>
</feature>
<sequence length="161" mass="18811">MTMSDTMRACKLSLLRPKTCLENHLRKQNSSLHVKVEQRQESSAVELVLGSASCQYLSISFLASSIDTPLKVNWKRNRQEELKKIEQDRKARAKAVQRSIKEHNSRQNKKKTKREESDEDLEESEGLQFCLQKSLKPPVDLQMDEETEDRSINHNTRENQW</sequence>
<dbReference type="AlphaFoldDB" id="A0ABD2N8J6"/>
<keyword evidence="3" id="KW-1185">Reference proteome</keyword>
<proteinExistence type="predicted"/>
<gene>
    <name evidence="2" type="ORF">HHI36_019771</name>
</gene>
<comment type="caution">
    <text evidence="2">The sequence shown here is derived from an EMBL/GenBank/DDBJ whole genome shotgun (WGS) entry which is preliminary data.</text>
</comment>
<accession>A0ABD2N8J6</accession>
<feature type="region of interest" description="Disordered" evidence="1">
    <location>
        <begin position="83"/>
        <end position="161"/>
    </location>
</feature>
<evidence type="ECO:0000313" key="3">
    <source>
        <dbReference type="Proteomes" id="UP001516400"/>
    </source>
</evidence>
<evidence type="ECO:0000256" key="1">
    <source>
        <dbReference type="SAM" id="MobiDB-lite"/>
    </source>
</evidence>
<evidence type="ECO:0000313" key="2">
    <source>
        <dbReference type="EMBL" id="KAL3274998.1"/>
    </source>
</evidence>
<reference evidence="2 3" key="1">
    <citation type="journal article" date="2021" name="BMC Biol.">
        <title>Horizontally acquired antibacterial genes associated with adaptive radiation of ladybird beetles.</title>
        <authorList>
            <person name="Li H.S."/>
            <person name="Tang X.F."/>
            <person name="Huang Y.H."/>
            <person name="Xu Z.Y."/>
            <person name="Chen M.L."/>
            <person name="Du X.Y."/>
            <person name="Qiu B.Y."/>
            <person name="Chen P.T."/>
            <person name="Zhang W."/>
            <person name="Slipinski A."/>
            <person name="Escalona H.E."/>
            <person name="Waterhouse R.M."/>
            <person name="Zwick A."/>
            <person name="Pang H."/>
        </authorList>
    </citation>
    <scope>NUCLEOTIDE SEQUENCE [LARGE SCALE GENOMIC DNA]</scope>
    <source>
        <strain evidence="2">SYSU2018</strain>
    </source>
</reference>
<name>A0ABD2N8J6_9CUCU</name>
<dbReference type="EMBL" id="JABFTP020000083">
    <property type="protein sequence ID" value="KAL3274998.1"/>
    <property type="molecule type" value="Genomic_DNA"/>
</dbReference>
<protein>
    <submittedName>
        <fullName evidence="2">Uncharacterized protein</fullName>
    </submittedName>
</protein>
<organism evidence="2 3">
    <name type="scientific">Cryptolaemus montrouzieri</name>
    <dbReference type="NCBI Taxonomy" id="559131"/>
    <lineage>
        <taxon>Eukaryota</taxon>
        <taxon>Metazoa</taxon>
        <taxon>Ecdysozoa</taxon>
        <taxon>Arthropoda</taxon>
        <taxon>Hexapoda</taxon>
        <taxon>Insecta</taxon>
        <taxon>Pterygota</taxon>
        <taxon>Neoptera</taxon>
        <taxon>Endopterygota</taxon>
        <taxon>Coleoptera</taxon>
        <taxon>Polyphaga</taxon>
        <taxon>Cucujiformia</taxon>
        <taxon>Coccinelloidea</taxon>
        <taxon>Coccinellidae</taxon>
        <taxon>Scymninae</taxon>
        <taxon>Scymnini</taxon>
        <taxon>Cryptolaemus</taxon>
    </lineage>
</organism>